<proteinExistence type="predicted"/>
<sequence length="222" mass="25004">MPKLTLGSTSDPKLKDLEFHSHIKLIPHLGSKFAIFLQDNDHMVCIGQIDKEPILVINLDDLVVTNNHKLTIKDNTLPLKSITISQGSSVFLSNNYTGEEKTAIHVGKGCKFIQIGKNFPMKDIILEPLAEIVFTHNKSTYHLQNHSEIENIEINDIHSLKSTSKPFPTILEKLILCSQEEKEDIDKNLLISFDGQDDLFKIDEVTPLGEVLGLFNVCYVKL</sequence>
<reference evidence="1 2" key="1">
    <citation type="submission" date="2015-01" db="EMBL/GenBank/DDBJ databases">
        <title>Genome Sequencing of Rickettsiales.</title>
        <authorList>
            <person name="Daugherty S.C."/>
            <person name="Su Q."/>
            <person name="Abolude K."/>
            <person name="Beier-Sexton M."/>
            <person name="Carlyon J.A."/>
            <person name="Carter R."/>
            <person name="Day N.P."/>
            <person name="Dumler S.J."/>
            <person name="Dyachenko V."/>
            <person name="Godinez A."/>
            <person name="Kurtti T.J."/>
            <person name="Lichay M."/>
            <person name="Mullins K.E."/>
            <person name="Ott S."/>
            <person name="Pappas-Brown V."/>
            <person name="Paris D.H."/>
            <person name="Patel P."/>
            <person name="Richards A.L."/>
            <person name="Sadzewicz L."/>
            <person name="Sears K."/>
            <person name="Seidman D."/>
            <person name="Sengamalay N."/>
            <person name="Stenos J."/>
            <person name="Tallon L.J."/>
            <person name="Vincent G."/>
            <person name="Fraser C.M."/>
            <person name="Munderloh U."/>
            <person name="Dunning-Hotopp J.C."/>
        </authorList>
    </citation>
    <scope>NUCLEOTIDE SEQUENCE [LARGE SCALE GENOMIC DNA]</scope>
    <source>
        <strain evidence="1 2">Pedreira</strain>
    </source>
</reference>
<evidence type="ECO:0000313" key="1">
    <source>
        <dbReference type="EMBL" id="KJV59279.1"/>
    </source>
</evidence>
<dbReference type="EMBL" id="LANQ01000001">
    <property type="protein sequence ID" value="KJV59279.1"/>
    <property type="molecule type" value="Genomic_DNA"/>
</dbReference>
<accession>A0A0F3MXK3</accession>
<dbReference type="PATRIC" id="fig|1359196.3.peg.1630"/>
<gene>
    <name evidence="1" type="ORF">RFEPED_1684</name>
</gene>
<dbReference type="RefSeq" id="WP_011271120.1">
    <property type="nucleotide sequence ID" value="NZ_LANQ01000001.1"/>
</dbReference>
<protein>
    <submittedName>
        <fullName evidence="1">Uncharacterized protein</fullName>
    </submittedName>
</protein>
<name>A0A0F3MXK3_RICFI</name>
<dbReference type="AlphaFoldDB" id="A0A0F3MXK3"/>
<evidence type="ECO:0000313" key="2">
    <source>
        <dbReference type="Proteomes" id="UP000033475"/>
    </source>
</evidence>
<organism evidence="1 2">
    <name type="scientific">Rickettsia felis str. Pedreira</name>
    <dbReference type="NCBI Taxonomy" id="1359196"/>
    <lineage>
        <taxon>Bacteria</taxon>
        <taxon>Pseudomonadati</taxon>
        <taxon>Pseudomonadota</taxon>
        <taxon>Alphaproteobacteria</taxon>
        <taxon>Rickettsiales</taxon>
        <taxon>Rickettsiaceae</taxon>
        <taxon>Rickettsieae</taxon>
        <taxon>Rickettsia</taxon>
        <taxon>spotted fever group</taxon>
    </lineage>
</organism>
<comment type="caution">
    <text evidence="1">The sequence shown here is derived from an EMBL/GenBank/DDBJ whole genome shotgun (WGS) entry which is preliminary data.</text>
</comment>
<dbReference type="Proteomes" id="UP000033475">
    <property type="component" value="Unassembled WGS sequence"/>
</dbReference>